<keyword evidence="3 5" id="KW-0378">Hydrolase</keyword>
<dbReference type="PANTHER" id="PTHR43806:SF11">
    <property type="entry name" value="CEREVISIN-RELATED"/>
    <property type="match status" value="1"/>
</dbReference>
<feature type="region of interest" description="Disordered" evidence="7">
    <location>
        <begin position="354"/>
        <end position="384"/>
    </location>
</feature>
<feature type="compositionally biased region" description="Low complexity" evidence="7">
    <location>
        <begin position="28"/>
        <end position="50"/>
    </location>
</feature>
<feature type="region of interest" description="Disordered" evidence="7">
    <location>
        <begin position="127"/>
        <end position="166"/>
    </location>
</feature>
<feature type="domain" description="Peptidase S8/S53" evidence="9">
    <location>
        <begin position="188"/>
        <end position="547"/>
    </location>
</feature>
<dbReference type="EMBL" id="JACBZX010000001">
    <property type="protein sequence ID" value="NYG36438.1"/>
    <property type="molecule type" value="Genomic_DNA"/>
</dbReference>
<feature type="chain" id="PRO_5038600703" evidence="8">
    <location>
        <begin position="26"/>
        <end position="573"/>
    </location>
</feature>
<evidence type="ECO:0000313" key="10">
    <source>
        <dbReference type="EMBL" id="NYG36438.1"/>
    </source>
</evidence>
<dbReference type="InterPro" id="IPR036852">
    <property type="entry name" value="Peptidase_S8/S53_dom_sf"/>
</dbReference>
<dbReference type="InterPro" id="IPR000209">
    <property type="entry name" value="Peptidase_S8/S53_dom"/>
</dbReference>
<feature type="active site" description="Charge relay system" evidence="5">
    <location>
        <position position="501"/>
    </location>
</feature>
<dbReference type="PROSITE" id="PS00137">
    <property type="entry name" value="SUBTILASE_HIS"/>
    <property type="match status" value="1"/>
</dbReference>
<dbReference type="PRINTS" id="PR00723">
    <property type="entry name" value="SUBTILISIN"/>
</dbReference>
<evidence type="ECO:0000256" key="6">
    <source>
        <dbReference type="RuleBase" id="RU003355"/>
    </source>
</evidence>
<gene>
    <name evidence="10" type="ORF">BJY28_000907</name>
</gene>
<dbReference type="InterPro" id="IPR023827">
    <property type="entry name" value="Peptidase_S8_Asp-AS"/>
</dbReference>
<evidence type="ECO:0000256" key="3">
    <source>
        <dbReference type="ARBA" id="ARBA00022801"/>
    </source>
</evidence>
<keyword evidence="11" id="KW-1185">Reference proteome</keyword>
<accession>A0A852X1X3</accession>
<reference evidence="10 11" key="1">
    <citation type="submission" date="2020-07" db="EMBL/GenBank/DDBJ databases">
        <title>Sequencing the genomes of 1000 actinobacteria strains.</title>
        <authorList>
            <person name="Klenk H.-P."/>
        </authorList>
    </citation>
    <scope>NUCLEOTIDE SEQUENCE [LARGE SCALE GENOMIC DNA]</scope>
    <source>
        <strain evidence="10 11">DSM 24723</strain>
    </source>
</reference>
<organism evidence="10 11">
    <name type="scientific">Janibacter alkaliphilus</name>
    <dbReference type="NCBI Taxonomy" id="1069963"/>
    <lineage>
        <taxon>Bacteria</taxon>
        <taxon>Bacillati</taxon>
        <taxon>Actinomycetota</taxon>
        <taxon>Actinomycetes</taxon>
        <taxon>Micrococcales</taxon>
        <taxon>Intrasporangiaceae</taxon>
        <taxon>Janibacter</taxon>
    </lineage>
</organism>
<dbReference type="PROSITE" id="PS51257">
    <property type="entry name" value="PROKAR_LIPOPROTEIN"/>
    <property type="match status" value="1"/>
</dbReference>
<evidence type="ECO:0000256" key="7">
    <source>
        <dbReference type="SAM" id="MobiDB-lite"/>
    </source>
</evidence>
<dbReference type="InterPro" id="IPR023828">
    <property type="entry name" value="Peptidase_S8_Ser-AS"/>
</dbReference>
<feature type="compositionally biased region" description="Low complexity" evidence="7">
    <location>
        <begin position="129"/>
        <end position="145"/>
    </location>
</feature>
<feature type="active site" description="Charge relay system" evidence="5">
    <location>
        <position position="196"/>
    </location>
</feature>
<proteinExistence type="inferred from homology"/>
<dbReference type="InterPro" id="IPR050131">
    <property type="entry name" value="Peptidase_S8_subtilisin-like"/>
</dbReference>
<protein>
    <submittedName>
        <fullName evidence="10">Subtilisin family serine protease</fullName>
    </submittedName>
</protein>
<keyword evidence="2 5" id="KW-0645">Protease</keyword>
<dbReference type="InterPro" id="IPR022398">
    <property type="entry name" value="Peptidase_S8_His-AS"/>
</dbReference>
<dbReference type="GO" id="GO:0006508">
    <property type="term" value="P:proteolysis"/>
    <property type="evidence" value="ECO:0007669"/>
    <property type="project" value="UniProtKB-KW"/>
</dbReference>
<dbReference type="PROSITE" id="PS51892">
    <property type="entry name" value="SUBTILASE"/>
    <property type="match status" value="1"/>
</dbReference>
<evidence type="ECO:0000313" key="11">
    <source>
        <dbReference type="Proteomes" id="UP000592181"/>
    </source>
</evidence>
<evidence type="ECO:0000256" key="8">
    <source>
        <dbReference type="SAM" id="SignalP"/>
    </source>
</evidence>
<evidence type="ECO:0000259" key="9">
    <source>
        <dbReference type="Pfam" id="PF00082"/>
    </source>
</evidence>
<dbReference type="Proteomes" id="UP000592181">
    <property type="component" value="Unassembled WGS sequence"/>
</dbReference>
<evidence type="ECO:0000256" key="5">
    <source>
        <dbReference type="PROSITE-ProRule" id="PRU01240"/>
    </source>
</evidence>
<sequence>MTARRTRAAAALAATALLASGCSLLGLDDGSSSSSSSDDGGGAQDAPSSSPQETSVETFDVAPEGRDWVVLVEDPADTGDVADALRQADLELTSINSGVGMVTLRTTAEDVAETAEGIDGVTAAVTDRSVGWSPSDPVSPSPDGDLQPATDLPSPPEAPEGGDPLDGWLWGLDAISAFEARESTSGRREVRVGIIDTGVDASHPDLAPVLDTGLSKTFVTDIPDIDGECEHESCIDPVGEDGGGHGTHVAGTVAAASNGLGVSGVAPDVSIVDLRAGQDGGFFFLGPSVNALTYAADQQLDVVNMSFYVDPWLYACEGGAPEDDPEQATTQDVTIELMRRAQDLAHEQGVTMVGSAGNSSADMADPGTDETSPNYGDEPHSRTIDPESCYDLPVEGPHVIGVSSIDEGGSLSSFSNWTTEPDGEDIEVAAPGGGAAVSPRGVLSATPRSLARVEGLVDDDGRLTQLGVDAGYVRDCPEGMAEDAPDPDQRCGLYTYAQGTSMASPHAAGVAALIISAEGDRMAPDAVRERLLGTAADQACPSGTGSGGPRCVGDAGRNGFVGEGVVDAAAAVS</sequence>
<dbReference type="PROSITE" id="PS00136">
    <property type="entry name" value="SUBTILASE_ASP"/>
    <property type="match status" value="1"/>
</dbReference>
<name>A0A852X1X3_9MICO</name>
<dbReference type="InterPro" id="IPR015500">
    <property type="entry name" value="Peptidase_S8_subtilisin-rel"/>
</dbReference>
<feature type="region of interest" description="Disordered" evidence="7">
    <location>
        <begin position="28"/>
        <end position="66"/>
    </location>
</feature>
<dbReference type="PANTHER" id="PTHR43806">
    <property type="entry name" value="PEPTIDASE S8"/>
    <property type="match status" value="1"/>
</dbReference>
<evidence type="ECO:0000256" key="2">
    <source>
        <dbReference type="ARBA" id="ARBA00022670"/>
    </source>
</evidence>
<dbReference type="AlphaFoldDB" id="A0A852X1X3"/>
<keyword evidence="4 5" id="KW-0720">Serine protease</keyword>
<feature type="signal peptide" evidence="8">
    <location>
        <begin position="1"/>
        <end position="25"/>
    </location>
</feature>
<comment type="caution">
    <text evidence="10">The sequence shown here is derived from an EMBL/GenBank/DDBJ whole genome shotgun (WGS) entry which is preliminary data.</text>
</comment>
<dbReference type="SUPFAM" id="SSF52743">
    <property type="entry name" value="Subtilisin-like"/>
    <property type="match status" value="1"/>
</dbReference>
<feature type="active site" description="Charge relay system" evidence="5">
    <location>
        <position position="245"/>
    </location>
</feature>
<comment type="similarity">
    <text evidence="1 5 6">Belongs to the peptidase S8 family.</text>
</comment>
<dbReference type="Gene3D" id="3.40.50.200">
    <property type="entry name" value="Peptidase S8/S53 domain"/>
    <property type="match status" value="1"/>
</dbReference>
<dbReference type="PROSITE" id="PS00138">
    <property type="entry name" value="SUBTILASE_SER"/>
    <property type="match status" value="1"/>
</dbReference>
<keyword evidence="8" id="KW-0732">Signal</keyword>
<dbReference type="RefSeq" id="WP_179461944.1">
    <property type="nucleotide sequence ID" value="NZ_JACBZX010000001.1"/>
</dbReference>
<dbReference type="GO" id="GO:0004252">
    <property type="term" value="F:serine-type endopeptidase activity"/>
    <property type="evidence" value="ECO:0007669"/>
    <property type="project" value="UniProtKB-UniRule"/>
</dbReference>
<dbReference type="Pfam" id="PF00082">
    <property type="entry name" value="Peptidase_S8"/>
    <property type="match status" value="1"/>
</dbReference>
<evidence type="ECO:0000256" key="4">
    <source>
        <dbReference type="ARBA" id="ARBA00022825"/>
    </source>
</evidence>
<evidence type="ECO:0000256" key="1">
    <source>
        <dbReference type="ARBA" id="ARBA00011073"/>
    </source>
</evidence>